<dbReference type="Gene3D" id="1.10.287.70">
    <property type="match status" value="1"/>
</dbReference>
<keyword evidence="6 9" id="KW-0472">Membrane</keyword>
<dbReference type="InterPro" id="IPR013099">
    <property type="entry name" value="K_chnl_dom"/>
</dbReference>
<dbReference type="SUPFAM" id="SSF81324">
    <property type="entry name" value="Voltage-gated potassium channels"/>
    <property type="match status" value="1"/>
</dbReference>
<gene>
    <name evidence="11" type="ORF">GCM10025868_15940</name>
</gene>
<evidence type="ECO:0000256" key="9">
    <source>
        <dbReference type="SAM" id="Phobius"/>
    </source>
</evidence>
<keyword evidence="7" id="KW-0407">Ion channel</keyword>
<feature type="region of interest" description="Disordered" evidence="8">
    <location>
        <begin position="213"/>
        <end position="245"/>
    </location>
</feature>
<dbReference type="EMBL" id="BSUZ01000001">
    <property type="protein sequence ID" value="GMA86344.1"/>
    <property type="molecule type" value="Genomic_DNA"/>
</dbReference>
<dbReference type="PANTHER" id="PTHR11537:SF254">
    <property type="entry name" value="POTASSIUM VOLTAGE-GATED CHANNEL PROTEIN SHAB"/>
    <property type="match status" value="1"/>
</dbReference>
<evidence type="ECO:0000256" key="6">
    <source>
        <dbReference type="ARBA" id="ARBA00023136"/>
    </source>
</evidence>
<accession>A0ABQ6JGU1</accession>
<feature type="transmembrane region" description="Helical" evidence="9">
    <location>
        <begin position="45"/>
        <end position="64"/>
    </location>
</feature>
<evidence type="ECO:0000259" key="10">
    <source>
        <dbReference type="Pfam" id="PF07885"/>
    </source>
</evidence>
<dbReference type="Gene3D" id="1.20.5.110">
    <property type="match status" value="1"/>
</dbReference>
<feature type="transmembrane region" description="Helical" evidence="9">
    <location>
        <begin position="178"/>
        <end position="203"/>
    </location>
</feature>
<evidence type="ECO:0000256" key="4">
    <source>
        <dbReference type="ARBA" id="ARBA00022989"/>
    </source>
</evidence>
<organism evidence="11 12">
    <name type="scientific">Angustibacter aerolatus</name>
    <dbReference type="NCBI Taxonomy" id="1162965"/>
    <lineage>
        <taxon>Bacteria</taxon>
        <taxon>Bacillati</taxon>
        <taxon>Actinomycetota</taxon>
        <taxon>Actinomycetes</taxon>
        <taxon>Kineosporiales</taxon>
        <taxon>Kineosporiaceae</taxon>
    </lineage>
</organism>
<dbReference type="InterPro" id="IPR028325">
    <property type="entry name" value="VG_K_chnl"/>
</dbReference>
<evidence type="ECO:0000256" key="2">
    <source>
        <dbReference type="ARBA" id="ARBA00022448"/>
    </source>
</evidence>
<keyword evidence="3 9" id="KW-0812">Transmembrane</keyword>
<feature type="transmembrane region" description="Helical" evidence="9">
    <location>
        <begin position="116"/>
        <end position="136"/>
    </location>
</feature>
<comment type="caution">
    <text evidence="11">The sequence shown here is derived from an EMBL/GenBank/DDBJ whole genome shotgun (WGS) entry which is preliminary data.</text>
</comment>
<dbReference type="PANTHER" id="PTHR11537">
    <property type="entry name" value="VOLTAGE-GATED POTASSIUM CHANNEL"/>
    <property type="match status" value="1"/>
</dbReference>
<reference evidence="12" key="1">
    <citation type="journal article" date="2019" name="Int. J. Syst. Evol. Microbiol.">
        <title>The Global Catalogue of Microorganisms (GCM) 10K type strain sequencing project: providing services to taxonomists for standard genome sequencing and annotation.</title>
        <authorList>
            <consortium name="The Broad Institute Genomics Platform"/>
            <consortium name="The Broad Institute Genome Sequencing Center for Infectious Disease"/>
            <person name="Wu L."/>
            <person name="Ma J."/>
        </authorList>
    </citation>
    <scope>NUCLEOTIDE SEQUENCE [LARGE SCALE GENOMIC DNA]</scope>
    <source>
        <strain evidence="12">NBRC 108730</strain>
    </source>
</reference>
<evidence type="ECO:0000256" key="7">
    <source>
        <dbReference type="ARBA" id="ARBA00023303"/>
    </source>
</evidence>
<evidence type="ECO:0000256" key="1">
    <source>
        <dbReference type="ARBA" id="ARBA00004141"/>
    </source>
</evidence>
<evidence type="ECO:0000256" key="8">
    <source>
        <dbReference type="SAM" id="MobiDB-lite"/>
    </source>
</evidence>
<evidence type="ECO:0000256" key="3">
    <source>
        <dbReference type="ARBA" id="ARBA00022692"/>
    </source>
</evidence>
<comment type="subcellular location">
    <subcellularLocation>
        <location evidence="1">Membrane</location>
        <topology evidence="1">Multi-pass membrane protein</topology>
    </subcellularLocation>
</comment>
<sequence length="245" mass="25909">MPDTRRERWEDHADGPLVGAAVAFLAAYAWPILQPDLPGWGRTACHVVTVLVWVAFAVDLAVRVSLSDDRLRFLRRNWVDVVTLALPMLRPLRALRVVVALSVLGRRGGAFARGRVVASVVATVAVVGFVAALAVLDAERGRPGANIEGFADASWWAVTTVTTVGYGDRFPVTAAGRAVAVGLMVTGIALVGVVTAALASWFVDRLSEVQAAEDRTGDQMDEPGGRGACTAPRGAGDARASARRD</sequence>
<keyword evidence="4 9" id="KW-1133">Transmembrane helix</keyword>
<keyword evidence="5" id="KW-0406">Ion transport</keyword>
<evidence type="ECO:0000313" key="11">
    <source>
        <dbReference type="EMBL" id="GMA86344.1"/>
    </source>
</evidence>
<feature type="transmembrane region" description="Helical" evidence="9">
    <location>
        <begin position="15"/>
        <end position="33"/>
    </location>
</feature>
<feature type="domain" description="Potassium channel" evidence="10">
    <location>
        <begin position="147"/>
        <end position="203"/>
    </location>
</feature>
<dbReference type="Proteomes" id="UP001157017">
    <property type="component" value="Unassembled WGS sequence"/>
</dbReference>
<dbReference type="Pfam" id="PF07885">
    <property type="entry name" value="Ion_trans_2"/>
    <property type="match status" value="1"/>
</dbReference>
<name>A0ABQ6JGU1_9ACTN</name>
<keyword evidence="2" id="KW-0813">Transport</keyword>
<proteinExistence type="predicted"/>
<protein>
    <submittedName>
        <fullName evidence="11">Ion transporter</fullName>
    </submittedName>
</protein>
<keyword evidence="12" id="KW-1185">Reference proteome</keyword>
<evidence type="ECO:0000256" key="5">
    <source>
        <dbReference type="ARBA" id="ARBA00023065"/>
    </source>
</evidence>
<evidence type="ECO:0000313" key="12">
    <source>
        <dbReference type="Proteomes" id="UP001157017"/>
    </source>
</evidence>